<keyword evidence="4" id="KW-1185">Reference proteome</keyword>
<accession>A0ABS6IPH8</accession>
<keyword evidence="1" id="KW-0175">Coiled coil</keyword>
<organism evidence="3 4">
    <name type="scientific">Reyranella humidisoli</name>
    <dbReference type="NCBI Taxonomy" id="2849149"/>
    <lineage>
        <taxon>Bacteria</taxon>
        <taxon>Pseudomonadati</taxon>
        <taxon>Pseudomonadota</taxon>
        <taxon>Alphaproteobacteria</taxon>
        <taxon>Hyphomicrobiales</taxon>
        <taxon>Reyranellaceae</taxon>
        <taxon>Reyranella</taxon>
    </lineage>
</organism>
<dbReference type="Proteomes" id="UP000727907">
    <property type="component" value="Unassembled WGS sequence"/>
</dbReference>
<reference evidence="3 4" key="1">
    <citation type="submission" date="2021-06" db="EMBL/GenBank/DDBJ databases">
        <authorList>
            <person name="Lee D.H."/>
        </authorList>
    </citation>
    <scope>NUCLEOTIDE SEQUENCE [LARGE SCALE GENOMIC DNA]</scope>
    <source>
        <strain evidence="3 4">MMS21-HV4-11</strain>
    </source>
</reference>
<dbReference type="RefSeq" id="WP_216965374.1">
    <property type="nucleotide sequence ID" value="NZ_JAHOPB010000002.1"/>
</dbReference>
<feature type="chain" id="PRO_5047528134" evidence="2">
    <location>
        <begin position="23"/>
        <end position="284"/>
    </location>
</feature>
<evidence type="ECO:0000313" key="3">
    <source>
        <dbReference type="EMBL" id="MBU8876522.1"/>
    </source>
</evidence>
<proteinExistence type="predicted"/>
<sequence length="284" mass="31120">MKLRFALVAALLLLTSACADLAAVQDYAKASASVPGYDEATKEFGSRFTRAEVYLDEKGRRTAQILTPERQRAVPDLIAVHKNLQAYMLVLGKLAGAQTFNLDKQTEGLQKAIVAFPPFGLDADTANAAGTLGRLVAKWALLGIQQQYVIELVTEADPSIQAVTGGMRRIVEVYQKDLANERREVQAIYNINRPFISATYSSASPSRDKLLAVLSDDHFSQKAAEFTTRAARLSELDKALEKIANGHAELRRNVNNLSSREFAAALKAIARDIWAAKGQIDELK</sequence>
<gene>
    <name evidence="3" type="ORF">KQ910_22305</name>
</gene>
<feature type="signal peptide" evidence="2">
    <location>
        <begin position="1"/>
        <end position="22"/>
    </location>
</feature>
<evidence type="ECO:0000256" key="1">
    <source>
        <dbReference type="SAM" id="Coils"/>
    </source>
</evidence>
<dbReference type="EMBL" id="JAHOPB010000002">
    <property type="protein sequence ID" value="MBU8876522.1"/>
    <property type="molecule type" value="Genomic_DNA"/>
</dbReference>
<name>A0ABS6IPH8_9HYPH</name>
<keyword evidence="2" id="KW-0732">Signal</keyword>
<evidence type="ECO:0000313" key="4">
    <source>
        <dbReference type="Proteomes" id="UP000727907"/>
    </source>
</evidence>
<feature type="coiled-coil region" evidence="1">
    <location>
        <begin position="233"/>
        <end position="260"/>
    </location>
</feature>
<dbReference type="PROSITE" id="PS51257">
    <property type="entry name" value="PROKAR_LIPOPROTEIN"/>
    <property type="match status" value="1"/>
</dbReference>
<evidence type="ECO:0000256" key="2">
    <source>
        <dbReference type="SAM" id="SignalP"/>
    </source>
</evidence>
<protein>
    <submittedName>
        <fullName evidence="3">Uncharacterized protein</fullName>
    </submittedName>
</protein>
<comment type="caution">
    <text evidence="3">The sequence shown here is derived from an EMBL/GenBank/DDBJ whole genome shotgun (WGS) entry which is preliminary data.</text>
</comment>